<dbReference type="CDD" id="cd23509">
    <property type="entry name" value="Gnk2-like"/>
    <property type="match status" value="2"/>
</dbReference>
<evidence type="ECO:0000256" key="5">
    <source>
        <dbReference type="ARBA" id="ARBA00038515"/>
    </source>
</evidence>
<feature type="domain" description="Gnk2-homologous" evidence="7">
    <location>
        <begin position="20"/>
        <end position="122"/>
    </location>
</feature>
<dbReference type="Proteomes" id="UP000636800">
    <property type="component" value="Chromosome 1"/>
</dbReference>
<feature type="signal peptide" evidence="6">
    <location>
        <begin position="1"/>
        <end position="19"/>
    </location>
</feature>
<evidence type="ECO:0000313" key="11">
    <source>
        <dbReference type="Proteomes" id="UP000639772"/>
    </source>
</evidence>
<keyword evidence="4" id="KW-0677">Repeat</keyword>
<dbReference type="InterPro" id="IPR002902">
    <property type="entry name" value="GNK2"/>
</dbReference>
<dbReference type="PANTHER" id="PTHR32411">
    <property type="entry name" value="CYSTEINE-RICH REPEAT SECRETORY PROTEIN 38-RELATED"/>
    <property type="match status" value="1"/>
</dbReference>
<keyword evidence="3 6" id="KW-0732">Signal</keyword>
<evidence type="ECO:0000256" key="6">
    <source>
        <dbReference type="SAM" id="SignalP"/>
    </source>
</evidence>
<organism evidence="8 10">
    <name type="scientific">Vanilla planifolia</name>
    <name type="common">Vanilla</name>
    <dbReference type="NCBI Taxonomy" id="51239"/>
    <lineage>
        <taxon>Eukaryota</taxon>
        <taxon>Viridiplantae</taxon>
        <taxon>Streptophyta</taxon>
        <taxon>Embryophyta</taxon>
        <taxon>Tracheophyta</taxon>
        <taxon>Spermatophyta</taxon>
        <taxon>Magnoliopsida</taxon>
        <taxon>Liliopsida</taxon>
        <taxon>Asparagales</taxon>
        <taxon>Orchidaceae</taxon>
        <taxon>Vanilloideae</taxon>
        <taxon>Vanilleae</taxon>
        <taxon>Vanilla</taxon>
    </lineage>
</organism>
<gene>
    <name evidence="9" type="ORF">HPP92_003015</name>
    <name evidence="8" type="ORF">HPP92_003380</name>
</gene>
<keyword evidence="2" id="KW-0964">Secreted</keyword>
<protein>
    <recommendedName>
        <fullName evidence="7">Gnk2-homologous domain-containing protein</fullName>
    </recommendedName>
</protein>
<evidence type="ECO:0000256" key="4">
    <source>
        <dbReference type="ARBA" id="ARBA00022737"/>
    </source>
</evidence>
<dbReference type="GO" id="GO:0005576">
    <property type="term" value="C:extracellular region"/>
    <property type="evidence" value="ECO:0007669"/>
    <property type="project" value="UniProtKB-SubCell"/>
</dbReference>
<accession>A0A835RZU9</accession>
<feature type="chain" id="PRO_5036418116" description="Gnk2-homologous domain-containing protein" evidence="6">
    <location>
        <begin position="20"/>
        <end position="255"/>
    </location>
</feature>
<comment type="similarity">
    <text evidence="5">Belongs to the cysteine-rich repeat secretory protein family.</text>
</comment>
<proteinExistence type="inferred from homology"/>
<feature type="domain" description="Gnk2-homologous" evidence="7">
    <location>
        <begin position="129"/>
        <end position="235"/>
    </location>
</feature>
<sequence>MAMTGQLFFLALIVPLVSCIDPLKTYCGSNFTGPTELLQGSLDRILPDVVTRTPIDGYAISSYGNFNETIYGLTNCRRDIPADACLACIAEAARILPTVCPRSADARIWYDTCFLRYGTDEFIGSVGTVNGGLILMNVLNATDPESFDKIVVELMHTVWKSALVSGNKRFAFGFKAFSPNVTIHSMVQCTRDLPAAACNHCLANAIGLFPNYCRFRQGCQVIYSSCAVRYEIYDFLFHENYTNHYAIQSYKTVLL</sequence>
<evidence type="ECO:0000256" key="2">
    <source>
        <dbReference type="ARBA" id="ARBA00022525"/>
    </source>
</evidence>
<evidence type="ECO:0000256" key="1">
    <source>
        <dbReference type="ARBA" id="ARBA00004613"/>
    </source>
</evidence>
<comment type="caution">
    <text evidence="8">The sequence shown here is derived from an EMBL/GenBank/DDBJ whole genome shotgun (WGS) entry which is preliminary data.</text>
</comment>
<dbReference type="EMBL" id="JADCNL010000001">
    <property type="protein sequence ID" value="KAG0498689.1"/>
    <property type="molecule type" value="Genomic_DNA"/>
</dbReference>
<dbReference type="Gene3D" id="3.30.430.20">
    <property type="entry name" value="Gnk2 domain, C-X8-C-X2-C motif"/>
    <property type="match status" value="2"/>
</dbReference>
<evidence type="ECO:0000256" key="3">
    <source>
        <dbReference type="ARBA" id="ARBA00022729"/>
    </source>
</evidence>
<dbReference type="PANTHER" id="PTHR32411:SF55">
    <property type="entry name" value="CYSTEINE-RICH REPEAT SECRETORY PROTEIN 55"/>
    <property type="match status" value="1"/>
</dbReference>
<dbReference type="AlphaFoldDB" id="A0A835RZU9"/>
<dbReference type="Proteomes" id="UP000639772">
    <property type="component" value="Chromosome 1"/>
</dbReference>
<dbReference type="OrthoDB" id="1731016at2759"/>
<reference evidence="10 11" key="1">
    <citation type="journal article" date="2020" name="Nat. Food">
        <title>A phased Vanilla planifolia genome enables genetic improvement of flavour and production.</title>
        <authorList>
            <person name="Hasing T."/>
            <person name="Tang H."/>
            <person name="Brym M."/>
            <person name="Khazi F."/>
            <person name="Huang T."/>
            <person name="Chambers A.H."/>
        </authorList>
    </citation>
    <scope>NUCLEOTIDE SEQUENCE [LARGE SCALE GENOMIC DNA]</scope>
    <source>
        <tissue evidence="8">Leaf</tissue>
    </source>
</reference>
<comment type="subcellular location">
    <subcellularLocation>
        <location evidence="1">Secreted</location>
    </subcellularLocation>
</comment>
<evidence type="ECO:0000313" key="10">
    <source>
        <dbReference type="Proteomes" id="UP000636800"/>
    </source>
</evidence>
<evidence type="ECO:0000313" key="9">
    <source>
        <dbReference type="EMBL" id="KAG0502943.1"/>
    </source>
</evidence>
<dbReference type="EMBL" id="JADCNM010000001">
    <property type="protein sequence ID" value="KAG0502943.1"/>
    <property type="molecule type" value="Genomic_DNA"/>
</dbReference>
<dbReference type="InterPro" id="IPR038408">
    <property type="entry name" value="GNK2_sf"/>
</dbReference>
<dbReference type="InterPro" id="IPR050581">
    <property type="entry name" value="CRR_secretory_protein"/>
</dbReference>
<evidence type="ECO:0000313" key="8">
    <source>
        <dbReference type="EMBL" id="KAG0498689.1"/>
    </source>
</evidence>
<keyword evidence="10" id="KW-1185">Reference proteome</keyword>
<dbReference type="PROSITE" id="PS51473">
    <property type="entry name" value="GNK2"/>
    <property type="match status" value="2"/>
</dbReference>
<dbReference type="Pfam" id="PF01657">
    <property type="entry name" value="Stress-antifung"/>
    <property type="match status" value="2"/>
</dbReference>
<evidence type="ECO:0000259" key="7">
    <source>
        <dbReference type="PROSITE" id="PS51473"/>
    </source>
</evidence>
<name>A0A835RZU9_VANPL</name>